<sequence>APPTAPQARPPRHRVRRAGRRAGGPRPRLPRAQPALDRRLPRRRRLGRAGASDRRGDGGEARPADRGGQPARRRRDARRRRGGQGPAGRPHRLHRRFGQHGQRRRPVPPPALRPRPGLPRGRPLRRLPAGGGGARRVPLLDGRGLRFSGQGVARHDRLRHARRRLAAPHGGGALHARRRHPPQHHPLPRRRARRERPARRHAGQHDGGRRLRRRRAPRQATPRPGGDHARALAHPARRADAARSGAAQLPRPRLARPGRARRDARCRHPPFVRNAPPSDGRRGHQRAAGRDRRRAAVPGPGGVRRLDGRRPGLLGAADPRTRHHAGHL</sequence>
<reference evidence="2" key="1">
    <citation type="submission" date="2020-02" db="EMBL/GenBank/DDBJ databases">
        <authorList>
            <person name="Meier V. D."/>
        </authorList>
    </citation>
    <scope>NUCLEOTIDE SEQUENCE</scope>
    <source>
        <strain evidence="2">AVDCRST_MAG08</strain>
    </source>
</reference>
<name>A0A6J4IQN8_9PROT</name>
<feature type="compositionally biased region" description="Low complexity" evidence="1">
    <location>
        <begin position="24"/>
        <end position="35"/>
    </location>
</feature>
<feature type="compositionally biased region" description="Basic residues" evidence="1">
    <location>
        <begin position="71"/>
        <end position="82"/>
    </location>
</feature>
<dbReference type="EMBL" id="CADCTG010000192">
    <property type="protein sequence ID" value="CAA9259312.1"/>
    <property type="molecule type" value="Genomic_DNA"/>
</dbReference>
<organism evidence="2">
    <name type="scientific">uncultured Acetobacteraceae bacterium</name>
    <dbReference type="NCBI Taxonomy" id="169975"/>
    <lineage>
        <taxon>Bacteria</taxon>
        <taxon>Pseudomonadati</taxon>
        <taxon>Pseudomonadota</taxon>
        <taxon>Alphaproteobacteria</taxon>
        <taxon>Acetobacterales</taxon>
        <taxon>Acetobacteraceae</taxon>
        <taxon>environmental samples</taxon>
    </lineage>
</organism>
<proteinExistence type="predicted"/>
<gene>
    <name evidence="2" type="ORF">AVDCRST_MAG08-2600</name>
</gene>
<feature type="compositionally biased region" description="Basic residues" evidence="1">
    <location>
        <begin position="89"/>
        <end position="106"/>
    </location>
</feature>
<feature type="compositionally biased region" description="Pro residues" evidence="1">
    <location>
        <begin position="107"/>
        <end position="117"/>
    </location>
</feature>
<feature type="compositionally biased region" description="Basic residues" evidence="1">
    <location>
        <begin position="253"/>
        <end position="270"/>
    </location>
</feature>
<protein>
    <submittedName>
        <fullName evidence="2">BUG/TctC family periplasmic protein</fullName>
    </submittedName>
</protein>
<feature type="compositionally biased region" description="Basic residues" evidence="1">
    <location>
        <begin position="283"/>
        <end position="295"/>
    </location>
</feature>
<evidence type="ECO:0000256" key="1">
    <source>
        <dbReference type="SAM" id="MobiDB-lite"/>
    </source>
</evidence>
<feature type="compositionally biased region" description="Basic residues" evidence="1">
    <location>
        <begin position="156"/>
        <end position="166"/>
    </location>
</feature>
<accession>A0A6J4IQN8</accession>
<evidence type="ECO:0000313" key="2">
    <source>
        <dbReference type="EMBL" id="CAA9259312.1"/>
    </source>
</evidence>
<feature type="compositionally biased region" description="Low complexity" evidence="1">
    <location>
        <begin position="242"/>
        <end position="252"/>
    </location>
</feature>
<feature type="region of interest" description="Disordered" evidence="1">
    <location>
        <begin position="1"/>
        <end position="328"/>
    </location>
</feature>
<feature type="non-terminal residue" evidence="2">
    <location>
        <position position="328"/>
    </location>
</feature>
<dbReference type="AlphaFoldDB" id="A0A6J4IQN8"/>
<feature type="compositionally biased region" description="Basic residues" evidence="1">
    <location>
        <begin position="10"/>
        <end position="20"/>
    </location>
</feature>
<feature type="compositionally biased region" description="Basic residues" evidence="1">
    <location>
        <begin position="175"/>
        <end position="202"/>
    </location>
</feature>
<feature type="non-terminal residue" evidence="2">
    <location>
        <position position="1"/>
    </location>
</feature>
<feature type="compositionally biased region" description="Basic and acidic residues" evidence="1">
    <location>
        <begin position="51"/>
        <end position="65"/>
    </location>
</feature>